<accession>T0YEM7</accession>
<comment type="caution">
    <text evidence="2">The sequence shown here is derived from an EMBL/GenBank/DDBJ whole genome shotgun (WGS) entry which is preliminary data.</text>
</comment>
<gene>
    <name evidence="2" type="ORF">B2A_14189</name>
</gene>
<sequence>MWSFGKPIIRKNTTKFRANTFGFYTFNGKGTVNTYVNSKQESVMDFLKEIRYNNPFKHIIVILDNFSAHRTENVAITSEILDIELVFLPPYSPQLNPIELIWKSIKSIVSRTFMKDQ</sequence>
<dbReference type="Gene3D" id="3.30.420.10">
    <property type="entry name" value="Ribonuclease H-like superfamily/Ribonuclease H"/>
    <property type="match status" value="1"/>
</dbReference>
<evidence type="ECO:0000259" key="1">
    <source>
        <dbReference type="Pfam" id="PF13358"/>
    </source>
</evidence>
<feature type="non-terminal residue" evidence="2">
    <location>
        <position position="117"/>
    </location>
</feature>
<evidence type="ECO:0000313" key="2">
    <source>
        <dbReference type="EMBL" id="EQD30302.1"/>
    </source>
</evidence>
<dbReference type="AlphaFoldDB" id="T0YEM7"/>
<dbReference type="InterPro" id="IPR038717">
    <property type="entry name" value="Tc1-like_DDE_dom"/>
</dbReference>
<dbReference type="InterPro" id="IPR012337">
    <property type="entry name" value="RNaseH-like_sf"/>
</dbReference>
<reference evidence="2" key="2">
    <citation type="journal article" date="2014" name="ISME J.">
        <title>Microbial stratification in low pH oxic and suboxic macroscopic growths along an acid mine drainage.</title>
        <authorList>
            <person name="Mendez-Garcia C."/>
            <person name="Mesa V."/>
            <person name="Sprenger R.R."/>
            <person name="Richter M."/>
            <person name="Diez M.S."/>
            <person name="Solano J."/>
            <person name="Bargiela R."/>
            <person name="Golyshina O.V."/>
            <person name="Manteca A."/>
            <person name="Ramos J.L."/>
            <person name="Gallego J.R."/>
            <person name="Llorente I."/>
            <person name="Martins Dos Santos V.A."/>
            <person name="Jensen O.N."/>
            <person name="Pelaez A.I."/>
            <person name="Sanchez J."/>
            <person name="Ferrer M."/>
        </authorList>
    </citation>
    <scope>NUCLEOTIDE SEQUENCE</scope>
</reference>
<name>T0YEM7_9ZZZZ</name>
<proteinExistence type="predicted"/>
<dbReference type="Pfam" id="PF13358">
    <property type="entry name" value="DDE_3"/>
    <property type="match status" value="1"/>
</dbReference>
<dbReference type="EMBL" id="AUZZ01010285">
    <property type="protein sequence ID" value="EQD30302.1"/>
    <property type="molecule type" value="Genomic_DNA"/>
</dbReference>
<dbReference type="SUPFAM" id="SSF53098">
    <property type="entry name" value="Ribonuclease H-like"/>
    <property type="match status" value="1"/>
</dbReference>
<feature type="domain" description="Tc1-like transposase DDE" evidence="1">
    <location>
        <begin position="9"/>
        <end position="115"/>
    </location>
</feature>
<organism evidence="2">
    <name type="scientific">mine drainage metagenome</name>
    <dbReference type="NCBI Taxonomy" id="410659"/>
    <lineage>
        <taxon>unclassified sequences</taxon>
        <taxon>metagenomes</taxon>
        <taxon>ecological metagenomes</taxon>
    </lineage>
</organism>
<reference evidence="2" key="1">
    <citation type="submission" date="2013-08" db="EMBL/GenBank/DDBJ databases">
        <authorList>
            <person name="Mendez C."/>
            <person name="Richter M."/>
            <person name="Ferrer M."/>
            <person name="Sanchez J."/>
        </authorList>
    </citation>
    <scope>NUCLEOTIDE SEQUENCE</scope>
</reference>
<dbReference type="InterPro" id="IPR036397">
    <property type="entry name" value="RNaseH_sf"/>
</dbReference>
<dbReference type="GO" id="GO:0003676">
    <property type="term" value="F:nucleic acid binding"/>
    <property type="evidence" value="ECO:0007669"/>
    <property type="project" value="InterPro"/>
</dbReference>
<protein>
    <submittedName>
        <fullName evidence="2">Transposase</fullName>
    </submittedName>
</protein>